<reference evidence="2 3" key="1">
    <citation type="submission" date="2015-09" db="EMBL/GenBank/DDBJ databases">
        <title>Draft genome sequence of Alicyclobacillus ferrooxydans DSM 22381.</title>
        <authorList>
            <person name="Hemp J."/>
        </authorList>
    </citation>
    <scope>NUCLEOTIDE SEQUENCE [LARGE SCALE GENOMIC DNA]</scope>
    <source>
        <strain evidence="2 3">TC-34</strain>
    </source>
</reference>
<dbReference type="EMBL" id="LJCO01000008">
    <property type="protein sequence ID" value="KPV45655.1"/>
    <property type="molecule type" value="Genomic_DNA"/>
</dbReference>
<dbReference type="Proteomes" id="UP000050482">
    <property type="component" value="Unassembled WGS sequence"/>
</dbReference>
<accession>A0A0P9EQ41</accession>
<evidence type="ECO:0000313" key="3">
    <source>
        <dbReference type="Proteomes" id="UP000050482"/>
    </source>
</evidence>
<sequence length="92" mass="10879">MSKLRRFPLTYDEEFDADIHKMLMETPQKRRSERLRQLIRLGLSVESGHYVEPTNRVPQPKQQPSNNLAIQSERPVEPSKRVRNPLRFEPPS</sequence>
<organism evidence="2 3">
    <name type="scientific">Alicyclobacillus ferrooxydans</name>
    <dbReference type="NCBI Taxonomy" id="471514"/>
    <lineage>
        <taxon>Bacteria</taxon>
        <taxon>Bacillati</taxon>
        <taxon>Bacillota</taxon>
        <taxon>Bacilli</taxon>
        <taxon>Bacillales</taxon>
        <taxon>Alicyclobacillaceae</taxon>
        <taxon>Alicyclobacillus</taxon>
    </lineage>
</organism>
<evidence type="ECO:0000313" key="2">
    <source>
        <dbReference type="EMBL" id="KPV45655.1"/>
    </source>
</evidence>
<dbReference type="PATRIC" id="fig|471514.4.peg.343"/>
<dbReference type="AlphaFoldDB" id="A0A0P9EQ41"/>
<feature type="compositionally biased region" description="Polar residues" evidence="1">
    <location>
        <begin position="56"/>
        <end position="70"/>
    </location>
</feature>
<proteinExistence type="predicted"/>
<feature type="region of interest" description="Disordered" evidence="1">
    <location>
        <begin position="50"/>
        <end position="92"/>
    </location>
</feature>
<comment type="caution">
    <text evidence="2">The sequence shown here is derived from an EMBL/GenBank/DDBJ whole genome shotgun (WGS) entry which is preliminary data.</text>
</comment>
<dbReference type="STRING" id="471514.AN477_01710"/>
<dbReference type="OrthoDB" id="2377231at2"/>
<keyword evidence="3" id="KW-1185">Reference proteome</keyword>
<gene>
    <name evidence="2" type="ORF">AN477_01710</name>
</gene>
<evidence type="ECO:0000256" key="1">
    <source>
        <dbReference type="SAM" id="MobiDB-lite"/>
    </source>
</evidence>
<protein>
    <submittedName>
        <fullName evidence="2">Uncharacterized protein</fullName>
    </submittedName>
</protein>
<name>A0A0P9EQ41_9BACL</name>
<dbReference type="RefSeq" id="WP_054967444.1">
    <property type="nucleotide sequence ID" value="NZ_LJCO01000008.1"/>
</dbReference>